<evidence type="ECO:0000313" key="4">
    <source>
        <dbReference type="Proteomes" id="UP000229236"/>
    </source>
</evidence>
<feature type="compositionally biased region" description="Basic and acidic residues" evidence="2">
    <location>
        <begin position="98"/>
        <end position="111"/>
    </location>
</feature>
<sequence length="222" mass="25172">MTRLSKSIEGTKSALNAAREKLGLPPTEEDPPSVFSEKDKLEKLRAEQEGLDKQKEELISQQEKERLIREEKEKILQEKLDEVFKEFEGLTSRDFESIFKSGKTPEGRNVESKSMGSLNPEMAQSLAKAFKEGIKLLPKILEALPDLLKKFDEDLTKEATERVDKKLEEEKAKMEEEQKKEEKPEEPKPEEKPKIPEGEIPPGEIKSEVSPIEGGSIESPKA</sequence>
<feature type="region of interest" description="Disordered" evidence="2">
    <location>
        <begin position="98"/>
        <end position="117"/>
    </location>
</feature>
<evidence type="ECO:0000256" key="2">
    <source>
        <dbReference type="SAM" id="MobiDB-lite"/>
    </source>
</evidence>
<name>A0A2M8D651_9BACT</name>
<feature type="coiled-coil region" evidence="1">
    <location>
        <begin position="41"/>
        <end position="71"/>
    </location>
</feature>
<comment type="caution">
    <text evidence="3">The sequence shown here is derived from an EMBL/GenBank/DDBJ whole genome shotgun (WGS) entry which is preliminary data.</text>
</comment>
<evidence type="ECO:0000256" key="1">
    <source>
        <dbReference type="SAM" id="Coils"/>
    </source>
</evidence>
<dbReference type="AlphaFoldDB" id="A0A2M8D651"/>
<gene>
    <name evidence="3" type="ORF">CO088_03695</name>
</gene>
<feature type="region of interest" description="Disordered" evidence="2">
    <location>
        <begin position="1"/>
        <end position="38"/>
    </location>
</feature>
<feature type="region of interest" description="Disordered" evidence="2">
    <location>
        <begin position="161"/>
        <end position="222"/>
    </location>
</feature>
<reference evidence="4" key="1">
    <citation type="submission" date="2017-09" db="EMBL/GenBank/DDBJ databases">
        <title>Depth-based differentiation of microbial function through sediment-hosted aquifers and enrichment of novel symbionts in the deep terrestrial subsurface.</title>
        <authorList>
            <person name="Probst A.J."/>
            <person name="Ladd B."/>
            <person name="Jarett J.K."/>
            <person name="Geller-Mcgrath D.E."/>
            <person name="Sieber C.M.K."/>
            <person name="Emerson J.B."/>
            <person name="Anantharaman K."/>
            <person name="Thomas B.C."/>
            <person name="Malmstrom R."/>
            <person name="Stieglmeier M."/>
            <person name="Klingl A."/>
            <person name="Woyke T."/>
            <person name="Ryan C.M."/>
            <person name="Banfield J.F."/>
        </authorList>
    </citation>
    <scope>NUCLEOTIDE SEQUENCE [LARGE SCALE GENOMIC DNA]</scope>
</reference>
<dbReference type="Proteomes" id="UP000229236">
    <property type="component" value="Unassembled WGS sequence"/>
</dbReference>
<feature type="compositionally biased region" description="Polar residues" evidence="2">
    <location>
        <begin position="1"/>
        <end position="14"/>
    </location>
</feature>
<organism evidence="3 4">
    <name type="scientific">Candidatus Yonathbacteria bacterium CG_4_9_14_0_8_um_filter_46_47</name>
    <dbReference type="NCBI Taxonomy" id="1975106"/>
    <lineage>
        <taxon>Bacteria</taxon>
        <taxon>Candidatus Yonathiibacteriota</taxon>
    </lineage>
</organism>
<evidence type="ECO:0000313" key="3">
    <source>
        <dbReference type="EMBL" id="PJB82281.1"/>
    </source>
</evidence>
<dbReference type="EMBL" id="PFTM01000061">
    <property type="protein sequence ID" value="PJB82281.1"/>
    <property type="molecule type" value="Genomic_DNA"/>
</dbReference>
<protein>
    <submittedName>
        <fullName evidence="3">Uncharacterized protein</fullName>
    </submittedName>
</protein>
<accession>A0A2M8D651</accession>
<feature type="compositionally biased region" description="Basic and acidic residues" evidence="2">
    <location>
        <begin position="161"/>
        <end position="197"/>
    </location>
</feature>
<proteinExistence type="predicted"/>
<keyword evidence="1" id="KW-0175">Coiled coil</keyword>